<keyword evidence="3" id="KW-0479">Metal-binding</keyword>
<feature type="region of interest" description="Disordered" evidence="11">
    <location>
        <begin position="46"/>
        <end position="71"/>
    </location>
</feature>
<dbReference type="Pfam" id="PF02373">
    <property type="entry name" value="JmjC"/>
    <property type="match status" value="1"/>
</dbReference>
<evidence type="ECO:0000256" key="7">
    <source>
        <dbReference type="ARBA" id="ARBA00023002"/>
    </source>
</evidence>
<evidence type="ECO:0000256" key="4">
    <source>
        <dbReference type="ARBA" id="ARBA00022833"/>
    </source>
</evidence>
<dbReference type="GO" id="GO:0051213">
    <property type="term" value="F:dioxygenase activity"/>
    <property type="evidence" value="ECO:0007669"/>
    <property type="project" value="UniProtKB-KW"/>
</dbReference>
<keyword evidence="8" id="KW-0408">Iron</keyword>
<dbReference type="GO" id="GO:0032452">
    <property type="term" value="F:histone demethylase activity"/>
    <property type="evidence" value="ECO:0007669"/>
    <property type="project" value="UniProtKB-ARBA"/>
</dbReference>
<comment type="cofactor">
    <cofactor evidence="1">
        <name>Fe(2+)</name>
        <dbReference type="ChEBI" id="CHEBI:29033"/>
    </cofactor>
</comment>
<comment type="subcellular location">
    <subcellularLocation>
        <location evidence="2">Nucleus</location>
    </subcellularLocation>
</comment>
<keyword evidence="7" id="KW-0560">Oxidoreductase</keyword>
<evidence type="ECO:0000256" key="3">
    <source>
        <dbReference type="ARBA" id="ARBA00022723"/>
    </source>
</evidence>
<dbReference type="Gene3D" id="2.60.120.650">
    <property type="entry name" value="Cupin"/>
    <property type="match status" value="1"/>
</dbReference>
<organism evidence="13 14">
    <name type="scientific">Schistosoma margrebowiei</name>
    <dbReference type="NCBI Taxonomy" id="48269"/>
    <lineage>
        <taxon>Eukaryota</taxon>
        <taxon>Metazoa</taxon>
        <taxon>Spiralia</taxon>
        <taxon>Lophotrochozoa</taxon>
        <taxon>Platyhelminthes</taxon>
        <taxon>Trematoda</taxon>
        <taxon>Digenea</taxon>
        <taxon>Strigeidida</taxon>
        <taxon>Schistosomatoidea</taxon>
        <taxon>Schistosomatidae</taxon>
        <taxon>Schistosoma</taxon>
    </lineage>
</organism>
<dbReference type="Pfam" id="PF21322">
    <property type="entry name" value="KDM6_C-hel"/>
    <property type="match status" value="1"/>
</dbReference>
<dbReference type="GO" id="GO:0000978">
    <property type="term" value="F:RNA polymerase II cis-regulatory region sequence-specific DNA binding"/>
    <property type="evidence" value="ECO:0007669"/>
    <property type="project" value="TreeGrafter"/>
</dbReference>
<gene>
    <name evidence="13" type="ORF">SMRZ_LOCUS19361</name>
</gene>
<keyword evidence="6" id="KW-0223">Dioxygenase</keyword>
<evidence type="ECO:0000256" key="2">
    <source>
        <dbReference type="ARBA" id="ARBA00004123"/>
    </source>
</evidence>
<dbReference type="PROSITE" id="PS51184">
    <property type="entry name" value="JMJC"/>
    <property type="match status" value="1"/>
</dbReference>
<proteinExistence type="inferred from homology"/>
<dbReference type="SMART" id="SM00558">
    <property type="entry name" value="JmjC"/>
    <property type="match status" value="1"/>
</dbReference>
<sequence>MQSYIMAPKVDCYGVHTPYILSSLRGLGHSGGPWWPGLLPEGSPIPKPPAKPYPPAPKDKLLPPTPSVYLENRNDAHSPELMRYCFTQPVVVIRGLAAALRMDLGLFSTKSLVESNPEHRVRTQRLQSPDQNLDSQGRTVWLCESPKTTTTIAKYGAYQAASTNQPHHVGNKISGDENHSLSNQHNNGRLKLIRFGTNCDLSDQKKWLPQLHELTKLPIFVRVVSAFSMLSHVGYPLLGLNTVQLYLKVPGSRTPGHQENNNFCAVNINIGPGDCEWFAVPEQYWGAIHNLCEKNNVDYLTGSWWPDLETLYKEEIPVYRFIQRPGDLVWINAGTVHWVQAIGWCNNIAWNVGCMTARQYQLAVERYEFNRLRGVKSVVPMTHLSWQLAKNIKISDPGLFELIKHTLLRSLIQSQLTTDFLEKMNLTVKHHGKRPDDIAHSCHDCEVSEIVFNLLPYTVLLNIKCLEE</sequence>
<dbReference type="Proteomes" id="UP000277204">
    <property type="component" value="Unassembled WGS sequence"/>
</dbReference>
<dbReference type="InterPro" id="IPR003347">
    <property type="entry name" value="JmjC_dom"/>
</dbReference>
<dbReference type="GO" id="GO:0010468">
    <property type="term" value="P:regulation of gene expression"/>
    <property type="evidence" value="ECO:0007669"/>
    <property type="project" value="TreeGrafter"/>
</dbReference>
<dbReference type="GO" id="GO:0031490">
    <property type="term" value="F:chromatin DNA binding"/>
    <property type="evidence" value="ECO:0007669"/>
    <property type="project" value="TreeGrafter"/>
</dbReference>
<evidence type="ECO:0000313" key="13">
    <source>
        <dbReference type="EMBL" id="VDP31364.1"/>
    </source>
</evidence>
<dbReference type="Gene3D" id="1.20.58.1370">
    <property type="match status" value="1"/>
</dbReference>
<comment type="similarity">
    <text evidence="10">Belongs to the UTX family.</text>
</comment>
<accession>A0A3P8DHH6</accession>
<dbReference type="InterPro" id="IPR051630">
    <property type="entry name" value="Corepressor-Demethylase"/>
</dbReference>
<dbReference type="PANTHER" id="PTHR14017:SF1">
    <property type="entry name" value="LD02225P"/>
    <property type="match status" value="1"/>
</dbReference>
<dbReference type="GO" id="GO:0046872">
    <property type="term" value="F:metal ion binding"/>
    <property type="evidence" value="ECO:0007669"/>
    <property type="project" value="UniProtKB-KW"/>
</dbReference>
<evidence type="ECO:0000313" key="14">
    <source>
        <dbReference type="Proteomes" id="UP000277204"/>
    </source>
</evidence>
<evidence type="ECO:0000256" key="1">
    <source>
        <dbReference type="ARBA" id="ARBA00001954"/>
    </source>
</evidence>
<feature type="domain" description="JmjC" evidence="12">
    <location>
        <begin position="206"/>
        <end position="369"/>
    </location>
</feature>
<evidence type="ECO:0000256" key="8">
    <source>
        <dbReference type="ARBA" id="ARBA00023004"/>
    </source>
</evidence>
<evidence type="ECO:0000256" key="11">
    <source>
        <dbReference type="SAM" id="MobiDB-lite"/>
    </source>
</evidence>
<evidence type="ECO:0000259" key="12">
    <source>
        <dbReference type="PROSITE" id="PS51184"/>
    </source>
</evidence>
<evidence type="ECO:0000256" key="10">
    <source>
        <dbReference type="ARBA" id="ARBA00034483"/>
    </source>
</evidence>
<dbReference type="InterPro" id="IPR048562">
    <property type="entry name" value="KDM6A_B-like_C-hel"/>
</dbReference>
<keyword evidence="5" id="KW-0156">Chromatin regulator</keyword>
<keyword evidence="9" id="KW-0539">Nucleus</keyword>
<dbReference type="SUPFAM" id="SSF51197">
    <property type="entry name" value="Clavaminate synthase-like"/>
    <property type="match status" value="1"/>
</dbReference>
<evidence type="ECO:0000256" key="5">
    <source>
        <dbReference type="ARBA" id="ARBA00022853"/>
    </source>
</evidence>
<dbReference type="PANTHER" id="PTHR14017">
    <property type="entry name" value="LYSINE-SPECIFIC DEMETHYLASE"/>
    <property type="match status" value="1"/>
</dbReference>
<dbReference type="Gene3D" id="2.10.110.20">
    <property type="match status" value="1"/>
</dbReference>
<keyword evidence="4" id="KW-0862">Zinc</keyword>
<keyword evidence="14" id="KW-1185">Reference proteome</keyword>
<dbReference type="EMBL" id="UZAI01017944">
    <property type="protein sequence ID" value="VDP31364.1"/>
    <property type="molecule type" value="Genomic_DNA"/>
</dbReference>
<dbReference type="AlphaFoldDB" id="A0A3P8DHH6"/>
<evidence type="ECO:0000256" key="6">
    <source>
        <dbReference type="ARBA" id="ARBA00022964"/>
    </source>
</evidence>
<dbReference type="GO" id="GO:0044666">
    <property type="term" value="C:MLL3/4 complex"/>
    <property type="evidence" value="ECO:0007669"/>
    <property type="project" value="TreeGrafter"/>
</dbReference>
<reference evidence="13 14" key="1">
    <citation type="submission" date="2018-11" db="EMBL/GenBank/DDBJ databases">
        <authorList>
            <consortium name="Pathogen Informatics"/>
        </authorList>
    </citation>
    <scope>NUCLEOTIDE SEQUENCE [LARGE SCALE GENOMIC DNA]</scope>
    <source>
        <strain evidence="13 14">Zambia</strain>
    </source>
</reference>
<dbReference type="InterPro" id="IPR046941">
    <property type="entry name" value="KDM6_GATAL_sf"/>
</dbReference>
<dbReference type="FunFam" id="1.20.58.1370:FF:000001">
    <property type="entry name" value="lysine-specific demethylase 6A isoform X2"/>
    <property type="match status" value="1"/>
</dbReference>
<name>A0A3P8DHH6_9TREM</name>
<protein>
    <recommendedName>
        <fullName evidence="12">JmjC domain-containing protein</fullName>
    </recommendedName>
</protein>
<evidence type="ECO:0000256" key="9">
    <source>
        <dbReference type="ARBA" id="ARBA00023242"/>
    </source>
</evidence>
<feature type="compositionally biased region" description="Pro residues" evidence="11">
    <location>
        <begin position="46"/>
        <end position="56"/>
    </location>
</feature>